<dbReference type="InterPro" id="IPR051913">
    <property type="entry name" value="GH2_Domain-Containing"/>
</dbReference>
<evidence type="ECO:0000256" key="4">
    <source>
        <dbReference type="ARBA" id="ARBA00023326"/>
    </source>
</evidence>
<dbReference type="InterPro" id="IPR006103">
    <property type="entry name" value="Glyco_hydro_2_cat"/>
</dbReference>
<dbReference type="InterPro" id="IPR000421">
    <property type="entry name" value="FA58C"/>
</dbReference>
<evidence type="ECO:0000313" key="8">
    <source>
        <dbReference type="EMBL" id="KAA8826274.1"/>
    </source>
</evidence>
<evidence type="ECO:0000256" key="1">
    <source>
        <dbReference type="ARBA" id="ARBA00007401"/>
    </source>
</evidence>
<dbReference type="SUPFAM" id="SSF49303">
    <property type="entry name" value="beta-Galactosidase/glucuronidase domain"/>
    <property type="match status" value="1"/>
</dbReference>
<dbReference type="Pfam" id="PF00041">
    <property type="entry name" value="fn3"/>
    <property type="match status" value="1"/>
</dbReference>
<dbReference type="GO" id="GO:0000272">
    <property type="term" value="P:polysaccharide catabolic process"/>
    <property type="evidence" value="ECO:0007669"/>
    <property type="project" value="UniProtKB-KW"/>
</dbReference>
<dbReference type="Pfam" id="PF02836">
    <property type="entry name" value="Glyco_hydro_2_C"/>
    <property type="match status" value="1"/>
</dbReference>
<feature type="domain" description="F5/8 type C" evidence="6">
    <location>
        <begin position="925"/>
        <end position="1112"/>
    </location>
</feature>
<dbReference type="InterPro" id="IPR017853">
    <property type="entry name" value="GH"/>
</dbReference>
<keyword evidence="3" id="KW-0326">Glycosidase</keyword>
<evidence type="ECO:0000259" key="6">
    <source>
        <dbReference type="PROSITE" id="PS50022"/>
    </source>
</evidence>
<dbReference type="CDD" id="cd00063">
    <property type="entry name" value="FN3"/>
    <property type="match status" value="2"/>
</dbReference>
<dbReference type="InterPro" id="IPR003961">
    <property type="entry name" value="FN3_dom"/>
</dbReference>
<evidence type="ECO:0000256" key="5">
    <source>
        <dbReference type="SAM" id="MobiDB-lite"/>
    </source>
</evidence>
<feature type="domain" description="Fibronectin type-III" evidence="7">
    <location>
        <begin position="1118"/>
        <end position="1210"/>
    </location>
</feature>
<dbReference type="PROSITE" id="PS50022">
    <property type="entry name" value="FA58C_3"/>
    <property type="match status" value="1"/>
</dbReference>
<accession>A0A5M9ZGL7</accession>
<dbReference type="InterPro" id="IPR006102">
    <property type="entry name" value="Ig-like_GH2"/>
</dbReference>
<keyword evidence="2" id="KW-0378">Hydrolase</keyword>
<dbReference type="GO" id="GO:0004553">
    <property type="term" value="F:hydrolase activity, hydrolyzing O-glycosyl compounds"/>
    <property type="evidence" value="ECO:0007669"/>
    <property type="project" value="InterPro"/>
</dbReference>
<evidence type="ECO:0000313" key="9">
    <source>
        <dbReference type="Proteomes" id="UP000410049"/>
    </source>
</evidence>
<dbReference type="PANTHER" id="PTHR42732">
    <property type="entry name" value="BETA-GALACTOSIDASE"/>
    <property type="match status" value="1"/>
</dbReference>
<feature type="region of interest" description="Disordered" evidence="5">
    <location>
        <begin position="30"/>
        <end position="50"/>
    </location>
</feature>
<dbReference type="InterPro" id="IPR013783">
    <property type="entry name" value="Ig-like_fold"/>
</dbReference>
<dbReference type="Pfam" id="PF00703">
    <property type="entry name" value="Glyco_hydro_2"/>
    <property type="match status" value="1"/>
</dbReference>
<evidence type="ECO:0000256" key="3">
    <source>
        <dbReference type="ARBA" id="ARBA00023295"/>
    </source>
</evidence>
<dbReference type="PANTHER" id="PTHR42732:SF1">
    <property type="entry name" value="BETA-MANNOSIDASE"/>
    <property type="match status" value="1"/>
</dbReference>
<evidence type="ECO:0008006" key="10">
    <source>
        <dbReference type="Google" id="ProtNLM"/>
    </source>
</evidence>
<comment type="similarity">
    <text evidence="1">Belongs to the glycosyl hydrolase 2 family.</text>
</comment>
<gene>
    <name evidence="8" type="ORF">EMO91_11245</name>
</gene>
<dbReference type="SMART" id="SM00060">
    <property type="entry name" value="FN3"/>
    <property type="match status" value="3"/>
</dbReference>
<dbReference type="Proteomes" id="UP000410049">
    <property type="component" value="Unassembled WGS sequence"/>
</dbReference>
<dbReference type="Gene3D" id="3.20.20.80">
    <property type="entry name" value="Glycosidases"/>
    <property type="match status" value="1"/>
</dbReference>
<organism evidence="8 9">
    <name type="scientific">Bifidobacterium myosotis</name>
    <dbReference type="NCBI Taxonomy" id="1630166"/>
    <lineage>
        <taxon>Bacteria</taxon>
        <taxon>Bacillati</taxon>
        <taxon>Actinomycetota</taxon>
        <taxon>Actinomycetes</taxon>
        <taxon>Bifidobacteriales</taxon>
        <taxon>Bifidobacteriaceae</taxon>
        <taxon>Bifidobacterium</taxon>
    </lineage>
</organism>
<reference evidence="8 9" key="1">
    <citation type="journal article" date="2019" name="Syst. Appl. Microbiol.">
        <title>Characterization of Bifidobacterium species in feaces of the Egyptian fruit bat: Description of B. vespertilionis sp. nov. and B. rousetti sp. nov.</title>
        <authorList>
            <person name="Modesto M."/>
            <person name="Satti M."/>
            <person name="Watanabe K."/>
            <person name="Puglisi E."/>
            <person name="Morelli L."/>
            <person name="Huang C.-H."/>
            <person name="Liou J.-S."/>
            <person name="Miyashita M."/>
            <person name="Tamura T."/>
            <person name="Saito S."/>
            <person name="Mori K."/>
            <person name="Huang L."/>
            <person name="Sciavilla P."/>
            <person name="Sandri C."/>
            <person name="Spiezio C."/>
            <person name="Vitali F."/>
            <person name="Cavalieri D."/>
            <person name="Perpetuini G."/>
            <person name="Tofalo R."/>
            <person name="Bonetti A."/>
            <person name="Arita M."/>
            <person name="Mattarelli P."/>
        </authorList>
    </citation>
    <scope>NUCLEOTIDE SEQUENCE [LARGE SCALE GENOMIC DNA]</scope>
    <source>
        <strain evidence="8 9">RST17</strain>
    </source>
</reference>
<dbReference type="InterPro" id="IPR036116">
    <property type="entry name" value="FN3_sf"/>
</dbReference>
<dbReference type="EMBL" id="RZUH01000011">
    <property type="protein sequence ID" value="KAA8826274.1"/>
    <property type="molecule type" value="Genomic_DNA"/>
</dbReference>
<dbReference type="InterPro" id="IPR008979">
    <property type="entry name" value="Galactose-bd-like_sf"/>
</dbReference>
<dbReference type="SUPFAM" id="SSF51445">
    <property type="entry name" value="(Trans)glycosidases"/>
    <property type="match status" value="1"/>
</dbReference>
<evidence type="ECO:0000256" key="2">
    <source>
        <dbReference type="ARBA" id="ARBA00022801"/>
    </source>
</evidence>
<proteinExistence type="inferred from homology"/>
<feature type="domain" description="Fibronectin type-III" evidence="7">
    <location>
        <begin position="1319"/>
        <end position="1411"/>
    </location>
</feature>
<dbReference type="InterPro" id="IPR036156">
    <property type="entry name" value="Beta-gal/glucu_dom_sf"/>
</dbReference>
<evidence type="ECO:0000259" key="7">
    <source>
        <dbReference type="PROSITE" id="PS50853"/>
    </source>
</evidence>
<name>A0A5M9ZGL7_9BIFI</name>
<dbReference type="SUPFAM" id="SSF49265">
    <property type="entry name" value="Fibronectin type III"/>
    <property type="match status" value="2"/>
</dbReference>
<dbReference type="SUPFAM" id="SSF49785">
    <property type="entry name" value="Galactose-binding domain-like"/>
    <property type="match status" value="2"/>
</dbReference>
<protein>
    <recommendedName>
        <fullName evidence="10">DUF4982 domain-containing protein</fullName>
    </recommendedName>
</protein>
<dbReference type="Gene3D" id="2.60.120.260">
    <property type="entry name" value="Galactose-binding domain-like"/>
    <property type="match status" value="2"/>
</dbReference>
<comment type="caution">
    <text evidence="8">The sequence shown here is derived from an EMBL/GenBank/DDBJ whole genome shotgun (WGS) entry which is preliminary data.</text>
</comment>
<keyword evidence="4" id="KW-0119">Carbohydrate metabolism</keyword>
<dbReference type="PROSITE" id="PS50853">
    <property type="entry name" value="FN3"/>
    <property type="match status" value="2"/>
</dbReference>
<keyword evidence="4" id="KW-0624">Polysaccharide degradation</keyword>
<sequence>MANGSKTQQIGDGKNDKHCFRRILCHVNREHPAGRSSDEQPTTVSARSARKCKKGTAMRLNLNGVWDFYPNGGEQRYDIVVPTWWDSLSRTTGYPEEWEKGLHHGVYVKTVELPENITDEDVFLHVGALATLGKVFVNGKSVGPLTTKGYLMTLLPYDLDINDAIKPGETNEIRIEVWSVKALPEDALATEGGPDRLLFPFGVENIVGRVGIGEDVEIVTKPKLRIDDLQIMPDLKKNADPSDDELGVNITIVNHTGEDADLTLTAAVHPVKGDAADAALDFGATAVHAPAGKATVVKLAKGWPTAHYWSRTDPFLYTLDATVAAAGAPADAAPVNEASDRFGFRQFWREGDKYILNGVKIRLRGDSLCLLNQGDRDLINEIGDAYGVILDDNHAMDEMAKVWLDAYRHANCNIIRNHIRSVPSHVLMDHADETGMLLEEETAFWNPGSTSNVSLEPPYYLNYSDEAIGYYTEWVERWVREYRNHPSIVLWSTTNEAWNPNDAEILIPPLEAAANREDPTRMVINDGFNKPITNEDSRHYFGGYPSGMTSAPDIYDLYQIDGDLPLGAGEEFSVSTAGIPQYAEDGTIKDIYHGRLNGNPDTISRADFGREVGRVTRGVRTTRMANWKPFCLSMFIYDNIEKVIELDQEHTKHGLNPKALLRPQFDPTAEGDARWIEGDGYQYFANSYADVAAFDKEFDKEPRLGLPHHIYQLGTASQRTLIVYNDEEIDGTELEVRWTVSAVNTQDGTVREVESGSKTLTVDHGEFTETPITIHVPGEVETYESKLVETLSVVKNGKLKFTEDNFLGWIGRPAPAKIGSNRPDIDLGTVDWVSRNVKHCLHLKQEGGALSEKWTARVVDDADGSISFERLAGNLRHEQELFYTVNVAGLESGKEYTGQIEYTGENGDTVTVTVRFVAGKMPCQCQAANKALGATVRVSSNSERNGWTAASLVDGEFKADYNHFGWSSKPSAENHDEWVVLKLAHPTTVAQVVLAPRGENPGGTVAEAFHGEGEGVGGVQEFAAGHRAFDPNQGQGFPVDFTISVSADGNAWTKVADKHGYALPANGKPRAFDFDPVQDVRFVKVEASKLRSNPNEHDEYALQLVEIAVYADHHMPAIPSEPEHVTVSVQAHDVQVEWAFASDGRSPILGTTLTLTNAAGEIIPAAVKGTDAHTLIADVPAGEWTVTVQGRNEIGEGESATSEPFKVGRASANEVDTLLPVPKAPVAELIVESGAVAVSWNDVDTRSGFGKGGTNIHLTPVDAAAELPKRAAWAPIGTTAYTFADVARGTYQVTIEATTGEDKVSAASEPSEPIIVAAVPAKPNKPGVTSSGDTMNVTWQAPADGGTPVTSYVLTLRNLTENTVKVVKAEAGEEAKSVSGLTAGNYTASVIAVNAIGMSAESSPSLPCLIK</sequence>
<dbReference type="Gene3D" id="2.60.40.10">
    <property type="entry name" value="Immunoglobulins"/>
    <property type="match status" value="3"/>
</dbReference>